<evidence type="ECO:0000313" key="3">
    <source>
        <dbReference type="EMBL" id="GBN44911.1"/>
    </source>
</evidence>
<keyword evidence="1 3" id="KW-0031">Aminopeptidase</keyword>
<dbReference type="SUPFAM" id="SSF55486">
    <property type="entry name" value="Metalloproteases ('zincins'), catalytic domain"/>
    <property type="match status" value="1"/>
</dbReference>
<sequence length="285" mass="33162">METPEKPRIRHPIVMCLPELCDGDLIVFQWFGNLMTMEWWDDLWLNEGFASYMEYKGVAHQHPEWNPMTKIITTDLQPVMIADSSINSHPIVQHVVHPDEITEIFDRISYAKGASVLRMLEFFAGEKNFRTGITNFLKKHEYKNAQTSDLWEEISNACGYQGNRSISSIMKTWTEQMGFPYVTIKRRQNSTVFVAKQKRFLKNAAVQRERAESIHKYVWSIPLSYMTSDGKSGIVWIHEAEESKTTFVVKAALALFWGALRHFQPWSDDELAFPLQNSKYRVAMK</sequence>
<dbReference type="GO" id="GO:0005737">
    <property type="term" value="C:cytoplasm"/>
    <property type="evidence" value="ECO:0007669"/>
    <property type="project" value="TreeGrafter"/>
</dbReference>
<dbReference type="EMBL" id="BGPR01010214">
    <property type="protein sequence ID" value="GBN44911.1"/>
    <property type="molecule type" value="Genomic_DNA"/>
</dbReference>
<dbReference type="PANTHER" id="PTHR11533:SF276">
    <property type="entry name" value="GLUTAMYL AMINOPEPTIDASE"/>
    <property type="match status" value="1"/>
</dbReference>
<comment type="caution">
    <text evidence="3">The sequence shown here is derived from an EMBL/GenBank/DDBJ whole genome shotgun (WGS) entry which is preliminary data.</text>
</comment>
<name>A0A4Y2P0T2_ARAVE</name>
<dbReference type="Proteomes" id="UP000499080">
    <property type="component" value="Unassembled WGS sequence"/>
</dbReference>
<dbReference type="GO" id="GO:0016020">
    <property type="term" value="C:membrane"/>
    <property type="evidence" value="ECO:0007669"/>
    <property type="project" value="TreeGrafter"/>
</dbReference>
<evidence type="ECO:0000256" key="1">
    <source>
        <dbReference type="ARBA" id="ARBA00022438"/>
    </source>
</evidence>
<evidence type="ECO:0000313" key="4">
    <source>
        <dbReference type="Proteomes" id="UP000499080"/>
    </source>
</evidence>
<dbReference type="GO" id="GO:0006508">
    <property type="term" value="P:proteolysis"/>
    <property type="evidence" value="ECO:0007669"/>
    <property type="project" value="TreeGrafter"/>
</dbReference>
<dbReference type="InterPro" id="IPR014782">
    <property type="entry name" value="Peptidase_M1_dom"/>
</dbReference>
<proteinExistence type="predicted"/>
<organism evidence="3 4">
    <name type="scientific">Araneus ventricosus</name>
    <name type="common">Orbweaver spider</name>
    <name type="synonym">Epeira ventricosa</name>
    <dbReference type="NCBI Taxonomy" id="182803"/>
    <lineage>
        <taxon>Eukaryota</taxon>
        <taxon>Metazoa</taxon>
        <taxon>Ecdysozoa</taxon>
        <taxon>Arthropoda</taxon>
        <taxon>Chelicerata</taxon>
        <taxon>Arachnida</taxon>
        <taxon>Araneae</taxon>
        <taxon>Araneomorphae</taxon>
        <taxon>Entelegynae</taxon>
        <taxon>Araneoidea</taxon>
        <taxon>Araneidae</taxon>
        <taxon>Araneus</taxon>
    </lineage>
</organism>
<feature type="domain" description="Peptidase M1 membrane alanine aminopeptidase" evidence="2">
    <location>
        <begin position="27"/>
        <end position="173"/>
    </location>
</feature>
<keyword evidence="1 3" id="KW-0378">Hydrolase</keyword>
<dbReference type="GO" id="GO:0005615">
    <property type="term" value="C:extracellular space"/>
    <property type="evidence" value="ECO:0007669"/>
    <property type="project" value="TreeGrafter"/>
</dbReference>
<reference evidence="3 4" key="1">
    <citation type="journal article" date="2019" name="Sci. Rep.">
        <title>Orb-weaving spider Araneus ventricosus genome elucidates the spidroin gene catalogue.</title>
        <authorList>
            <person name="Kono N."/>
            <person name="Nakamura H."/>
            <person name="Ohtoshi R."/>
            <person name="Moran D.A.P."/>
            <person name="Shinohara A."/>
            <person name="Yoshida Y."/>
            <person name="Fujiwara M."/>
            <person name="Mori M."/>
            <person name="Tomita M."/>
            <person name="Arakawa K."/>
        </authorList>
    </citation>
    <scope>NUCLEOTIDE SEQUENCE [LARGE SCALE GENOMIC DNA]</scope>
</reference>
<dbReference type="Gene3D" id="2.60.40.1910">
    <property type="match status" value="1"/>
</dbReference>
<dbReference type="GO" id="GO:0070006">
    <property type="term" value="F:metalloaminopeptidase activity"/>
    <property type="evidence" value="ECO:0007669"/>
    <property type="project" value="TreeGrafter"/>
</dbReference>
<dbReference type="GO" id="GO:0043171">
    <property type="term" value="P:peptide catabolic process"/>
    <property type="evidence" value="ECO:0007669"/>
    <property type="project" value="TreeGrafter"/>
</dbReference>
<keyword evidence="1 3" id="KW-0645">Protease</keyword>
<accession>A0A4Y2P0T2</accession>
<dbReference type="PANTHER" id="PTHR11533">
    <property type="entry name" value="PROTEASE M1 ZINC METALLOPROTEASE"/>
    <property type="match status" value="1"/>
</dbReference>
<dbReference type="OrthoDB" id="10031169at2759"/>
<dbReference type="InterPro" id="IPR050344">
    <property type="entry name" value="Peptidase_M1_aminopeptidases"/>
</dbReference>
<dbReference type="Pfam" id="PF01433">
    <property type="entry name" value="Peptidase_M1"/>
    <property type="match status" value="1"/>
</dbReference>
<dbReference type="Gene3D" id="1.10.390.10">
    <property type="entry name" value="Neutral Protease Domain 2"/>
    <property type="match status" value="1"/>
</dbReference>
<keyword evidence="4" id="KW-1185">Reference proteome</keyword>
<dbReference type="InterPro" id="IPR027268">
    <property type="entry name" value="Peptidase_M4/M1_CTD_sf"/>
</dbReference>
<protein>
    <submittedName>
        <fullName evidence="3">Glutamyl aminopeptidase</fullName>
    </submittedName>
</protein>
<dbReference type="AlphaFoldDB" id="A0A4Y2P0T2"/>
<dbReference type="GO" id="GO:0008270">
    <property type="term" value="F:zinc ion binding"/>
    <property type="evidence" value="ECO:0007669"/>
    <property type="project" value="InterPro"/>
</dbReference>
<evidence type="ECO:0000259" key="2">
    <source>
        <dbReference type="Pfam" id="PF01433"/>
    </source>
</evidence>
<gene>
    <name evidence="3" type="primary">ENPEP_4</name>
    <name evidence="3" type="ORF">AVEN_218493_1</name>
</gene>
<dbReference type="GO" id="GO:0042277">
    <property type="term" value="F:peptide binding"/>
    <property type="evidence" value="ECO:0007669"/>
    <property type="project" value="TreeGrafter"/>
</dbReference>